<dbReference type="GO" id="GO:0006611">
    <property type="term" value="P:protein export from nucleus"/>
    <property type="evidence" value="ECO:0007669"/>
    <property type="project" value="InterPro"/>
</dbReference>
<dbReference type="Pfam" id="PF08389">
    <property type="entry name" value="Xpo1"/>
    <property type="match status" value="1"/>
</dbReference>
<reference evidence="3 4" key="1">
    <citation type="journal article" date="2024" name="Nat. Commun.">
        <title>Phylogenomics reveals the evolutionary origins of lichenization in chlorophyte algae.</title>
        <authorList>
            <person name="Puginier C."/>
            <person name="Libourel C."/>
            <person name="Otte J."/>
            <person name="Skaloud P."/>
            <person name="Haon M."/>
            <person name="Grisel S."/>
            <person name="Petersen M."/>
            <person name="Berrin J.G."/>
            <person name="Delaux P.M."/>
            <person name="Dal Grande F."/>
            <person name="Keller J."/>
        </authorList>
    </citation>
    <scope>NUCLEOTIDE SEQUENCE [LARGE SCALE GENOMIC DNA]</scope>
    <source>
        <strain evidence="3 4">SAG 245.80</strain>
    </source>
</reference>
<feature type="domain" description="Exportin-5 C-terminal" evidence="2">
    <location>
        <begin position="876"/>
        <end position="1054"/>
    </location>
</feature>
<evidence type="ECO:0000259" key="1">
    <source>
        <dbReference type="Pfam" id="PF08389"/>
    </source>
</evidence>
<dbReference type="GO" id="GO:0042565">
    <property type="term" value="C:RNA nuclear export complex"/>
    <property type="evidence" value="ECO:0007669"/>
    <property type="project" value="TreeGrafter"/>
</dbReference>
<proteinExistence type="predicted"/>
<dbReference type="GO" id="GO:0005737">
    <property type="term" value="C:cytoplasm"/>
    <property type="evidence" value="ECO:0007669"/>
    <property type="project" value="TreeGrafter"/>
</dbReference>
<dbReference type="InterPro" id="IPR045065">
    <property type="entry name" value="XPO1/5"/>
</dbReference>
<accession>A0AAW1RI31</accession>
<dbReference type="Gene3D" id="1.25.10.10">
    <property type="entry name" value="Leucine-rich Repeat Variant"/>
    <property type="match status" value="2"/>
</dbReference>
<dbReference type="PANTHER" id="PTHR11223">
    <property type="entry name" value="EXPORTIN 1/5"/>
    <property type="match status" value="1"/>
</dbReference>
<dbReference type="InterPro" id="IPR045478">
    <property type="entry name" value="Exportin-5_C"/>
</dbReference>
<sequence length="1086" mass="115126">MQAEVLEKIVSTIVAAQAPTASNDQRNAAAHALTQLKKSSEPHTVVSIAGGLVTDGRPLEVQHFGFQLLQHLVGVRWDDFSNQEHLQLASLAFDLLQRVGRAGAGWAVRSKAALLLALVAKRQGPALWAEVLPRLVAAAQEGPLQAEMVCMVLRFEAEEVTQSSEAMEDAPKRALLGGLVGSLDVVLPFLAAALEASYGRAQEALAKGDTASAAANAAVVSAALATVTVYMEWAPLPQLANSGLLRACAYLLEVPDFRLAACEALRVLSLRRQAQEDRSVYNAMMDGVGEALMRAAGAALAPGAAAGLAPDGPLDELGQRLADTMAAFGASHLAVLTSPEKRIAFLQQMLAFTRSPNTLLASKALPLWPALLEASERGKGKAPAGAPPPPTVQLPAECVEALLDLAAEQLRNSVHLVEGEVDMPSAFDDFAEFRAFAAEYRTLLGRIARLAAAQLPAPALAAASRRLSSALELCSTSGPRVEERQSAFEAAVVFMESVLQQVCTVHLRSGRPGEQLSPTAAAVVAAGEALLQQVLGAHLPGDAGLLGSHARALEAFARLVPARPDLLPAIIQKAFDLFGTLPLEGDPHEAPPARPPPGWKERFQARQKVAGCLIPHASAAPKVMAPHLTAFAARVDELWGARRMWPGERCVLSDAAMLAASKAGDPNLQGQVVEWVLAPVRARWQSPAWQATLGSPAAFLAAHMPLAGISAGFAEVGGRLARWELYHDLHRVEHAAKRGPCSRTLGAASADPRQPGWHVLNGHLPWMLPPLLQLMRCLNAVWEPQGRAALAGAAVALDMGPREHAMYLRKRLGPEPLGGPEEEASTLAGPTPGALRTWLRQVRESLYQGVGILATQAAGFFAAGPETLSLWAPALDEVVAERLLRELTQELMALLKTLHYPSSGGSQGSLMVWLAAHAPSVAMAAAMTATAALWWPDEALSNAAAFCRRTVPMATTNPRLRELVGRDMLRGAIAALGMRDAGAAQSELLSLVREILVQELASSPGPAQELAALPRMTPARLNSFRAEVAKRPGDKAAGKLVRKLLQSTASDDLAEALADVRPPISNLASLRQPRIRYPPADPDGNM</sequence>
<dbReference type="AlphaFoldDB" id="A0AAW1RI31"/>
<protein>
    <submittedName>
        <fullName evidence="3">Uncharacterized protein</fullName>
    </submittedName>
</protein>
<dbReference type="Pfam" id="PF19273">
    <property type="entry name" value="Exportin-5"/>
    <property type="match status" value="2"/>
</dbReference>
<comment type="caution">
    <text evidence="3">The sequence shown here is derived from an EMBL/GenBank/DDBJ whole genome shotgun (WGS) entry which is preliminary data.</text>
</comment>
<dbReference type="InterPro" id="IPR013598">
    <property type="entry name" value="Exportin-1/Importin-b-like"/>
</dbReference>
<dbReference type="GO" id="GO:0003723">
    <property type="term" value="F:RNA binding"/>
    <property type="evidence" value="ECO:0007669"/>
    <property type="project" value="TreeGrafter"/>
</dbReference>
<dbReference type="InterPro" id="IPR016024">
    <property type="entry name" value="ARM-type_fold"/>
</dbReference>
<evidence type="ECO:0000259" key="2">
    <source>
        <dbReference type="Pfam" id="PF19273"/>
    </source>
</evidence>
<feature type="domain" description="Exportin-1/Importin-beta-like" evidence="1">
    <location>
        <begin position="106"/>
        <end position="265"/>
    </location>
</feature>
<dbReference type="Proteomes" id="UP001445335">
    <property type="component" value="Unassembled WGS sequence"/>
</dbReference>
<dbReference type="GO" id="GO:0005049">
    <property type="term" value="F:nuclear export signal receptor activity"/>
    <property type="evidence" value="ECO:0007669"/>
    <property type="project" value="InterPro"/>
</dbReference>
<dbReference type="InterPro" id="IPR011989">
    <property type="entry name" value="ARM-like"/>
</dbReference>
<dbReference type="GO" id="GO:0005634">
    <property type="term" value="C:nucleus"/>
    <property type="evidence" value="ECO:0007669"/>
    <property type="project" value="TreeGrafter"/>
</dbReference>
<feature type="domain" description="Exportin-5 C-terminal" evidence="2">
    <location>
        <begin position="316"/>
        <end position="862"/>
    </location>
</feature>
<organism evidence="3 4">
    <name type="scientific">Elliptochloris bilobata</name>
    <dbReference type="NCBI Taxonomy" id="381761"/>
    <lineage>
        <taxon>Eukaryota</taxon>
        <taxon>Viridiplantae</taxon>
        <taxon>Chlorophyta</taxon>
        <taxon>core chlorophytes</taxon>
        <taxon>Trebouxiophyceae</taxon>
        <taxon>Trebouxiophyceae incertae sedis</taxon>
        <taxon>Elliptochloris clade</taxon>
        <taxon>Elliptochloris</taxon>
    </lineage>
</organism>
<dbReference type="PANTHER" id="PTHR11223:SF3">
    <property type="entry name" value="EXPORTIN-5"/>
    <property type="match status" value="1"/>
</dbReference>
<gene>
    <name evidence="3" type="ORF">WJX81_002345</name>
</gene>
<dbReference type="SUPFAM" id="SSF48371">
    <property type="entry name" value="ARM repeat"/>
    <property type="match status" value="1"/>
</dbReference>
<evidence type="ECO:0000313" key="3">
    <source>
        <dbReference type="EMBL" id="KAK9833279.1"/>
    </source>
</evidence>
<evidence type="ECO:0000313" key="4">
    <source>
        <dbReference type="Proteomes" id="UP001445335"/>
    </source>
</evidence>
<dbReference type="EMBL" id="JALJOU010000037">
    <property type="protein sequence ID" value="KAK9833279.1"/>
    <property type="molecule type" value="Genomic_DNA"/>
</dbReference>
<keyword evidence="4" id="KW-1185">Reference proteome</keyword>
<dbReference type="GO" id="GO:0006405">
    <property type="term" value="P:RNA export from nucleus"/>
    <property type="evidence" value="ECO:0007669"/>
    <property type="project" value="TreeGrafter"/>
</dbReference>
<name>A0AAW1RI31_9CHLO</name>